<comment type="caution">
    <text evidence="3">The sequence shown here is derived from an EMBL/GenBank/DDBJ whole genome shotgun (WGS) entry which is preliminary data.</text>
</comment>
<evidence type="ECO:0000256" key="1">
    <source>
        <dbReference type="SAM" id="MobiDB-lite"/>
    </source>
</evidence>
<dbReference type="Proteomes" id="UP000800981">
    <property type="component" value="Unassembled WGS sequence"/>
</dbReference>
<name>A0ABX0GZZ0_9ACTN</name>
<feature type="region of interest" description="Disordered" evidence="1">
    <location>
        <begin position="30"/>
        <end position="78"/>
    </location>
</feature>
<sequence length="229" mass="22269">MPIASGPVRRSALVVLAGVLCACTAAQVDGPGAAAPTSATTSPAAGSTSTTATPPASGTSPVAPTAASTSSAEPPAQDAPLALAAHPSRGPVDVSPAVARAVVAGRVADWSRLGLPRGRLRVVAGPAVDAPGAARARSDAAAVRKAANDPAVLALVPTSALGPTVRAVLIGGRSPLRAPRAYPLRTAGQAPPAAVTMTVVGDVMLARRVAAASGDDPAAPLRPLARRLA</sequence>
<evidence type="ECO:0000313" key="3">
    <source>
        <dbReference type="EMBL" id="NHC16387.1"/>
    </source>
</evidence>
<feature type="non-terminal residue" evidence="3">
    <location>
        <position position="229"/>
    </location>
</feature>
<evidence type="ECO:0000313" key="4">
    <source>
        <dbReference type="Proteomes" id="UP000800981"/>
    </source>
</evidence>
<gene>
    <name evidence="3" type="ORF">G9H71_21610</name>
</gene>
<feature type="signal peptide" evidence="2">
    <location>
        <begin position="1"/>
        <end position="28"/>
    </location>
</feature>
<feature type="chain" id="PRO_5046796155" evidence="2">
    <location>
        <begin position="29"/>
        <end position="229"/>
    </location>
</feature>
<accession>A0ABX0GZZ0</accession>
<keyword evidence="2" id="KW-0732">Signal</keyword>
<proteinExistence type="predicted"/>
<protein>
    <submittedName>
        <fullName evidence="3">Uncharacterized protein</fullName>
    </submittedName>
</protein>
<evidence type="ECO:0000256" key="2">
    <source>
        <dbReference type="SAM" id="SignalP"/>
    </source>
</evidence>
<organism evidence="3 4">
    <name type="scientific">Motilibacter deserti</name>
    <dbReference type="NCBI Taxonomy" id="2714956"/>
    <lineage>
        <taxon>Bacteria</taxon>
        <taxon>Bacillati</taxon>
        <taxon>Actinomycetota</taxon>
        <taxon>Actinomycetes</taxon>
        <taxon>Motilibacterales</taxon>
        <taxon>Motilibacteraceae</taxon>
        <taxon>Motilibacter</taxon>
    </lineage>
</organism>
<dbReference type="EMBL" id="JAANNP010000150">
    <property type="protein sequence ID" value="NHC16387.1"/>
    <property type="molecule type" value="Genomic_DNA"/>
</dbReference>
<reference evidence="3 4" key="1">
    <citation type="submission" date="2020-03" db="EMBL/GenBank/DDBJ databases">
        <title>Two novel Motilibacter sp.</title>
        <authorList>
            <person name="Liu S."/>
        </authorList>
    </citation>
    <scope>NUCLEOTIDE SEQUENCE [LARGE SCALE GENOMIC DNA]</scope>
    <source>
        <strain evidence="3 4">E257</strain>
    </source>
</reference>
<keyword evidence="4" id="KW-1185">Reference proteome</keyword>